<evidence type="ECO:0000256" key="1">
    <source>
        <dbReference type="SAM" id="SignalP"/>
    </source>
</evidence>
<keyword evidence="1" id="KW-0732">Signal</keyword>
<feature type="chain" id="PRO_5047095391" evidence="1">
    <location>
        <begin position="21"/>
        <end position="698"/>
    </location>
</feature>
<dbReference type="Gene3D" id="2.60.120.380">
    <property type="match status" value="1"/>
</dbReference>
<dbReference type="NCBIfam" id="TIGR04131">
    <property type="entry name" value="Bac_Flav_CTERM"/>
    <property type="match status" value="1"/>
</dbReference>
<name>A0ABS8A555_9FLAO</name>
<gene>
    <name evidence="2" type="ORF">JI747_015565</name>
</gene>
<keyword evidence="3" id="KW-1185">Reference proteome</keyword>
<dbReference type="Pfam" id="PF13585">
    <property type="entry name" value="CHU_C"/>
    <property type="match status" value="1"/>
</dbReference>
<evidence type="ECO:0000313" key="2">
    <source>
        <dbReference type="EMBL" id="MCA6068598.1"/>
    </source>
</evidence>
<dbReference type="InterPro" id="IPR026341">
    <property type="entry name" value="T9SS_type_B"/>
</dbReference>
<feature type="signal peptide" evidence="1">
    <location>
        <begin position="1"/>
        <end position="20"/>
    </location>
</feature>
<protein>
    <submittedName>
        <fullName evidence="2">Gliding motility-associated C-terminal domain-containing protein</fullName>
    </submittedName>
</protein>
<reference evidence="2 3" key="1">
    <citation type="submission" date="2021-09" db="EMBL/GenBank/DDBJ databases">
        <title>Genome sequencing and assembly of Chryseobacterium sp. RG1.</title>
        <authorList>
            <person name="Chhetri G."/>
        </authorList>
    </citation>
    <scope>NUCLEOTIDE SEQUENCE [LARGE SCALE GENOMIC DNA]</scope>
    <source>
        <strain evidence="2 3">RG1</strain>
    </source>
</reference>
<accession>A0ABS8A555</accession>
<dbReference type="RefSeq" id="WP_225689806.1">
    <property type="nucleotide sequence ID" value="NZ_JAERSE020000004.1"/>
</dbReference>
<sequence>MKKTLLLFLLLLSQVYFSQADCSTALSVCGNSSITYSPTGIGNVNETLGGCLTTGEHNSIWYKLTIATSGTLTFDLVPNDPGADYDWAIYGPNATCGNLGSPIRCNAATVIGVGANTGLNMTSTLTSAAGGSTTPYCMYMDVIAGQTYYLYIDNWVGAGSTTVAPFSLTWGGTATLASPFTDPLLQPHPFTPPGTPAANPNDPREILICASPAVFDFSTLTAGILNGNPNFVITYHTSQNDALSGANPILVPQLVYTTMTYYYSIHYLDPANPNNPINFCRQTGAFKFKIGGITGNNATIYACNNYKSGKGTFDLTTANVFTGSSVTIKYYQTMADLNAGTSPITTPNQYLSAEGVVYASIKTSQGCSAVAVITLKFYPEVIVNDVSLRACASEDNPKMASFNLTTVSVTTQTSVTKKYYASVANAINGTNEILTPLAYISAEGAAYVKVIDGNGCYGIAKITLSIIPAVYSSVLKDKTICIEDKTTLDAGSGFDGYEWSTGATTQSISNVSVGTYWVKLKSGECIATQTVKVHAAEEPVVVSIDISNTTVTINVTGGTSPYKYSMDNINWQDSNVFTNIKRGDHTIYVKDAYNCEPVDVAIVVPNLINAITPNGDGINDVIDYSALAGKQNLVFNIYDRYGNKIFQADKFNNYKWDGTAGNKPVSTGNYWYSITWNEPGKQNTPVKYTGWVMVKNRK</sequence>
<organism evidence="2 3">
    <name type="scientific">Chryseobacterium tagetis</name>
    <dbReference type="NCBI Taxonomy" id="2801334"/>
    <lineage>
        <taxon>Bacteria</taxon>
        <taxon>Pseudomonadati</taxon>
        <taxon>Bacteroidota</taxon>
        <taxon>Flavobacteriia</taxon>
        <taxon>Flavobacteriales</taxon>
        <taxon>Weeksellaceae</taxon>
        <taxon>Chryseobacterium group</taxon>
        <taxon>Chryseobacterium</taxon>
    </lineage>
</organism>
<comment type="caution">
    <text evidence="2">The sequence shown here is derived from an EMBL/GenBank/DDBJ whole genome shotgun (WGS) entry which is preliminary data.</text>
</comment>
<dbReference type="Proteomes" id="UP000618240">
    <property type="component" value="Unassembled WGS sequence"/>
</dbReference>
<dbReference type="EMBL" id="JAERSE020000004">
    <property type="protein sequence ID" value="MCA6068598.1"/>
    <property type="molecule type" value="Genomic_DNA"/>
</dbReference>
<proteinExistence type="predicted"/>
<evidence type="ECO:0000313" key="3">
    <source>
        <dbReference type="Proteomes" id="UP000618240"/>
    </source>
</evidence>